<dbReference type="HOGENOM" id="CLU_001629_0_0_1"/>
<evidence type="ECO:0008006" key="3">
    <source>
        <dbReference type="Google" id="ProtNLM"/>
    </source>
</evidence>
<reference evidence="1" key="2">
    <citation type="submission" date="2013-04" db="UniProtKB">
        <authorList>
            <consortium name="EnsemblPlants"/>
        </authorList>
    </citation>
    <scope>IDENTIFICATION</scope>
</reference>
<accession>J3MI50</accession>
<dbReference type="PANTHER" id="PTHR34709:SF11">
    <property type="entry name" value="OS07G0113600 PROTEIN"/>
    <property type="match status" value="1"/>
</dbReference>
<proteinExistence type="predicted"/>
<dbReference type="eggNOG" id="ENOG502QWF7">
    <property type="taxonomic scope" value="Eukaryota"/>
</dbReference>
<keyword evidence="2" id="KW-1185">Reference proteome</keyword>
<dbReference type="Gramene" id="OB07G10820.1">
    <property type="protein sequence ID" value="OB07G10820.1"/>
    <property type="gene ID" value="OB07G10820"/>
</dbReference>
<evidence type="ECO:0000313" key="1">
    <source>
        <dbReference type="EnsemblPlants" id="OB07G10820.1"/>
    </source>
</evidence>
<dbReference type="InterPro" id="IPR055312">
    <property type="entry name" value="FBL15-like"/>
</dbReference>
<dbReference type="OMA" id="YHTLLET"/>
<organism evidence="1">
    <name type="scientific">Oryza brachyantha</name>
    <name type="common">malo sina</name>
    <dbReference type="NCBI Taxonomy" id="4533"/>
    <lineage>
        <taxon>Eukaryota</taxon>
        <taxon>Viridiplantae</taxon>
        <taxon>Streptophyta</taxon>
        <taxon>Embryophyta</taxon>
        <taxon>Tracheophyta</taxon>
        <taxon>Spermatophyta</taxon>
        <taxon>Magnoliopsida</taxon>
        <taxon>Liliopsida</taxon>
        <taxon>Poales</taxon>
        <taxon>Poaceae</taxon>
        <taxon>BOP clade</taxon>
        <taxon>Oryzoideae</taxon>
        <taxon>Oryzeae</taxon>
        <taxon>Oryzinae</taxon>
        <taxon>Oryza</taxon>
    </lineage>
</organism>
<evidence type="ECO:0000313" key="2">
    <source>
        <dbReference type="Proteomes" id="UP000006038"/>
    </source>
</evidence>
<dbReference type="AlphaFoldDB" id="J3MI50"/>
<dbReference type="Proteomes" id="UP000006038">
    <property type="component" value="Chromosome 7"/>
</dbReference>
<reference evidence="1" key="1">
    <citation type="journal article" date="2013" name="Nat. Commun.">
        <title>Whole-genome sequencing of Oryza brachyantha reveals mechanisms underlying Oryza genome evolution.</title>
        <authorList>
            <person name="Chen J."/>
            <person name="Huang Q."/>
            <person name="Gao D."/>
            <person name="Wang J."/>
            <person name="Lang Y."/>
            <person name="Liu T."/>
            <person name="Li B."/>
            <person name="Bai Z."/>
            <person name="Luis Goicoechea J."/>
            <person name="Liang C."/>
            <person name="Chen C."/>
            <person name="Zhang W."/>
            <person name="Sun S."/>
            <person name="Liao Y."/>
            <person name="Zhang X."/>
            <person name="Yang L."/>
            <person name="Song C."/>
            <person name="Wang M."/>
            <person name="Shi J."/>
            <person name="Liu G."/>
            <person name="Liu J."/>
            <person name="Zhou H."/>
            <person name="Zhou W."/>
            <person name="Yu Q."/>
            <person name="An N."/>
            <person name="Chen Y."/>
            <person name="Cai Q."/>
            <person name="Wang B."/>
            <person name="Liu B."/>
            <person name="Min J."/>
            <person name="Huang Y."/>
            <person name="Wu H."/>
            <person name="Li Z."/>
            <person name="Zhang Y."/>
            <person name="Yin Y."/>
            <person name="Song W."/>
            <person name="Jiang J."/>
            <person name="Jackson S.A."/>
            <person name="Wing R.A."/>
            <person name="Wang J."/>
            <person name="Chen M."/>
        </authorList>
    </citation>
    <scope>NUCLEOTIDE SEQUENCE [LARGE SCALE GENOMIC DNA]</scope>
    <source>
        <strain evidence="1">cv. IRGC 101232</strain>
    </source>
</reference>
<protein>
    <recommendedName>
        <fullName evidence="3">F-box domain-containing protein</fullName>
    </recommendedName>
</protein>
<sequence length="960" mass="108360">MPPPPMADAAGEVTAQIETETETVPVDTDTDGGEEDRLSALPDDILCSILLRLGSTPAAGQTGVLSRRWRRLPSKLPKLLFLFPSAPACVGPGIAANVAPVLRHVDVVCCDAPAEAVATWLHHVASRIAEDGVVYFRNTLSQRRVVVVFTGVQGAQRTGYFVPTYELPCFATAAKLWLYLEFLPLELPRSGVFARLTEMFLDHLDFNHKGRGKFGHVFSPARCPVLRRLRIAMCTGLDVLCIYSESLEHFEIEFVAGLKELSLLTPKLTTLEVSYCFYYIQEWFCSITAPALQFLRWGDRFHPESVLFIGVMHLLQLTIFTIPVYGRPGCRTIQEFALLLQHFCAVSRLDLLLSYDWDLNEYVYLMESITKIPYMNTMSLWLYTRGHAIGTSVFHLLSLCPSVKNLQVTLLDDIKEDSPCQQYCECDQHPDWGEWETVVYGLEEVEIRNFRGTKHDFTFMSLLFLVAPLLKKMKITVDGMANASEESSQGLREIAAEHPGACFEVYYNTTGEFYEFRPSNFIKTPDDHYYDCLAAYAARTDLPLRCIDVVTVRAHAASTGEALRLAARCLSGEFVFVNETPGEDEEGLAVERGVFELPCFENATKIRMRLGFLGLGMPPSGVFRRLTRVLLIHVHFHGPCDIGDALSSPRCPALTDLSILGSRGVDSLTLYSLSLDLIELVDLSGLQQLTIVAPKLICLKVSRCFKWNRPIANIHAPALELFEWMEPYDPSSIQINSMPSLTFLSTLLRVFEHPNSLFNQHCASLLRRFGVDSLHLLLVYPSNLDNDQYMMGDITMLPRVEKLHLRLSSRPHAFGACVFHVLRMCTGVRKLTVDIQPWKVPSECPIGCICDQPNDWKTESISLDLLEEVEVYGIEGVEHEVVFLRQLFRSATDLKMIAITFDPSVNLRTSLCKKLISFSHPRTHVELRQECDGSMTIYEPADQLARRKLKRKRKRRSVNH</sequence>
<dbReference type="PANTHER" id="PTHR34709">
    <property type="entry name" value="OS10G0396666 PROTEIN"/>
    <property type="match status" value="1"/>
</dbReference>
<name>J3MI50_ORYBR</name>
<dbReference type="SUPFAM" id="SSF81383">
    <property type="entry name" value="F-box domain"/>
    <property type="match status" value="1"/>
</dbReference>
<dbReference type="InterPro" id="IPR036047">
    <property type="entry name" value="F-box-like_dom_sf"/>
</dbReference>
<dbReference type="EnsemblPlants" id="OB07G10820.1">
    <property type="protein sequence ID" value="OB07G10820.1"/>
    <property type="gene ID" value="OB07G10820"/>
</dbReference>